<sequence length="337" mass="38242">MVKGWLVLVACVCVGCTLIRASVDPDGLVPRYQGMLKETGVSRQEFRKAKEWWREKGKWCYQGARIDPRASLLVAWEGLRTTDAAVLSLYNWRVAGFSVPEMLVWWDAGFCGCYDYETENLIGRCDRESKRWKDAGFGPQEVLEWGRIGADAREAKAWKKAGFRLEDAAPWAKSGYPPAVALPWKNAGFDDGIEWQRKHFTPEVALPWKRAGFGARETADYRSKGLSIAQASEKRAKKAEYERLRAKCRGMDVLVMTNPYDIKDKLFDVTGSRFQLISRTVALYQADTYVFLVDFGNKSAPYMFDGIARGVGAYAYTTVLGTRKTVPSLKIIFFHKY</sequence>
<dbReference type="EMBL" id="SOJN01000136">
    <property type="protein sequence ID" value="TET44162.1"/>
    <property type="molecule type" value="Genomic_DNA"/>
</dbReference>
<evidence type="ECO:0000313" key="2">
    <source>
        <dbReference type="Proteomes" id="UP000315525"/>
    </source>
</evidence>
<gene>
    <name evidence="1" type="ORF">E3J62_11100</name>
</gene>
<accession>A0A523UNN7</accession>
<dbReference type="Proteomes" id="UP000315525">
    <property type="component" value="Unassembled WGS sequence"/>
</dbReference>
<reference evidence="1 2" key="1">
    <citation type="submission" date="2019-03" db="EMBL/GenBank/DDBJ databases">
        <title>Metabolic potential of uncultured bacteria and archaea associated with petroleum seepage in deep-sea sediments.</title>
        <authorList>
            <person name="Dong X."/>
            <person name="Hubert C."/>
        </authorList>
    </citation>
    <scope>NUCLEOTIDE SEQUENCE [LARGE SCALE GENOMIC DNA]</scope>
    <source>
        <strain evidence="1">E44_bin18</strain>
    </source>
</reference>
<proteinExistence type="predicted"/>
<evidence type="ECO:0000313" key="1">
    <source>
        <dbReference type="EMBL" id="TET44162.1"/>
    </source>
</evidence>
<dbReference type="AlphaFoldDB" id="A0A523UNN7"/>
<comment type="caution">
    <text evidence="1">The sequence shown here is derived from an EMBL/GenBank/DDBJ whole genome shotgun (WGS) entry which is preliminary data.</text>
</comment>
<name>A0A523UNN7_UNCT6</name>
<organism evidence="1 2">
    <name type="scientific">candidate division TA06 bacterium</name>
    <dbReference type="NCBI Taxonomy" id="2250710"/>
    <lineage>
        <taxon>Bacteria</taxon>
        <taxon>Bacteria division TA06</taxon>
    </lineage>
</organism>
<protein>
    <submittedName>
        <fullName evidence="1">Uncharacterized protein</fullName>
    </submittedName>
</protein>